<dbReference type="GO" id="GO:0003729">
    <property type="term" value="F:mRNA binding"/>
    <property type="evidence" value="ECO:0007669"/>
    <property type="project" value="TreeGrafter"/>
</dbReference>
<dbReference type="PANTHER" id="PTHR10724:SF7">
    <property type="entry name" value="SMALL RIBOSOMAL SUBUNIT PROTEIN BS1C"/>
    <property type="match status" value="1"/>
</dbReference>
<evidence type="ECO:0000256" key="6">
    <source>
        <dbReference type="ARBA" id="ARBA00035293"/>
    </source>
</evidence>
<comment type="similarity">
    <text evidence="1">Belongs to the bacterial ribosomal protein bS1 family.</text>
</comment>
<evidence type="ECO:0000256" key="4">
    <source>
        <dbReference type="ARBA" id="ARBA00022980"/>
    </source>
</evidence>
<evidence type="ECO:0000256" key="2">
    <source>
        <dbReference type="ARBA" id="ARBA00022737"/>
    </source>
</evidence>
<evidence type="ECO:0000259" key="8">
    <source>
        <dbReference type="PROSITE" id="PS50126"/>
    </source>
</evidence>
<keyword evidence="2" id="KW-0677">Repeat</keyword>
<evidence type="ECO:0000256" key="5">
    <source>
        <dbReference type="ARBA" id="ARBA00023274"/>
    </source>
</evidence>
<dbReference type="InterPro" id="IPR003029">
    <property type="entry name" value="S1_domain"/>
</dbReference>
<protein>
    <recommendedName>
        <fullName evidence="6">Small ribosomal subunit protein bS1</fullName>
    </recommendedName>
    <alternativeName>
        <fullName evidence="7">30S ribosomal protein S1</fullName>
    </alternativeName>
</protein>
<dbReference type="GO" id="GO:0022627">
    <property type="term" value="C:cytosolic small ribosomal subunit"/>
    <property type="evidence" value="ECO:0007669"/>
    <property type="project" value="TreeGrafter"/>
</dbReference>
<dbReference type="InterPro" id="IPR012340">
    <property type="entry name" value="NA-bd_OB-fold"/>
</dbReference>
<evidence type="ECO:0000313" key="10">
    <source>
        <dbReference type="Proteomes" id="UP000198870"/>
    </source>
</evidence>
<dbReference type="PROSITE" id="PS50126">
    <property type="entry name" value="S1"/>
    <property type="match status" value="3"/>
</dbReference>
<name>A0A1G5IMX5_9BACT</name>
<evidence type="ECO:0000256" key="1">
    <source>
        <dbReference type="ARBA" id="ARBA00006767"/>
    </source>
</evidence>
<organism evidence="9 10">
    <name type="scientific">Desulfoluna spongiiphila</name>
    <dbReference type="NCBI Taxonomy" id="419481"/>
    <lineage>
        <taxon>Bacteria</taxon>
        <taxon>Pseudomonadati</taxon>
        <taxon>Thermodesulfobacteriota</taxon>
        <taxon>Desulfobacteria</taxon>
        <taxon>Desulfobacterales</taxon>
        <taxon>Desulfolunaceae</taxon>
        <taxon>Desulfoluna</taxon>
    </lineage>
</organism>
<dbReference type="GO" id="GO:0003735">
    <property type="term" value="F:structural constituent of ribosome"/>
    <property type="evidence" value="ECO:0007669"/>
    <property type="project" value="TreeGrafter"/>
</dbReference>
<dbReference type="AlphaFoldDB" id="A0A1G5IMX5"/>
<dbReference type="RefSeq" id="WP_092213997.1">
    <property type="nucleotide sequence ID" value="NZ_FMUX01000020.1"/>
</dbReference>
<dbReference type="GO" id="GO:0006412">
    <property type="term" value="P:translation"/>
    <property type="evidence" value="ECO:0007669"/>
    <property type="project" value="TreeGrafter"/>
</dbReference>
<evidence type="ECO:0000313" key="9">
    <source>
        <dbReference type="EMBL" id="SCY76758.1"/>
    </source>
</evidence>
<gene>
    <name evidence="9" type="ORF">SAMN05216233_120104</name>
</gene>
<proteinExistence type="inferred from homology"/>
<dbReference type="STRING" id="419481.SAMN05216233_120104"/>
<evidence type="ECO:0000256" key="7">
    <source>
        <dbReference type="ARBA" id="ARBA00035517"/>
    </source>
</evidence>
<feature type="domain" description="S1 motif" evidence="8">
    <location>
        <begin position="104"/>
        <end position="174"/>
    </location>
</feature>
<keyword evidence="4 9" id="KW-0689">Ribosomal protein</keyword>
<dbReference type="OrthoDB" id="9804077at2"/>
<evidence type="ECO:0000256" key="3">
    <source>
        <dbReference type="ARBA" id="ARBA00022884"/>
    </source>
</evidence>
<dbReference type="Proteomes" id="UP000198870">
    <property type="component" value="Unassembled WGS sequence"/>
</dbReference>
<keyword evidence="10" id="KW-1185">Reference proteome</keyword>
<keyword evidence="5" id="KW-0687">Ribonucleoprotein</keyword>
<dbReference type="EMBL" id="FMUX01000020">
    <property type="protein sequence ID" value="SCY76758.1"/>
    <property type="molecule type" value="Genomic_DNA"/>
</dbReference>
<dbReference type="FunFam" id="2.40.50.140:FF:000011">
    <property type="entry name" value="30S ribosomal protein S1"/>
    <property type="match status" value="1"/>
</dbReference>
<keyword evidence="3" id="KW-0694">RNA-binding</keyword>
<sequence length="268" mass="29755">MNNENQWEAIALRYPEGQKVQGRVTQLQPYGCLVELEDGVKGLLHATELHWTDKTLRPADMLSQGDLVDVMVLRVNTKSGTISLGLKQCGENPWEDIAARCPEGSRVHGRVTRIVDYGCFVEIEDRFEGIVYVSEMDWTNTNIHPSKVVQVGDLIEVMVLDVNTHKGSISLSLKQCNPNPWKLFAETHKKGDRVRGTLSSVSNIGLFVTLKGGVTGLAFYSDSPFENGEEAACHLTKGDDIDAVVLSIDAERERICLELSLPCKDDNR</sequence>
<dbReference type="SMART" id="SM00316">
    <property type="entry name" value="S1"/>
    <property type="match status" value="3"/>
</dbReference>
<dbReference type="PANTHER" id="PTHR10724">
    <property type="entry name" value="30S RIBOSOMAL PROTEIN S1"/>
    <property type="match status" value="1"/>
</dbReference>
<dbReference type="Pfam" id="PF00575">
    <property type="entry name" value="S1"/>
    <property type="match status" value="3"/>
</dbReference>
<reference evidence="9 10" key="1">
    <citation type="submission" date="2016-10" db="EMBL/GenBank/DDBJ databases">
        <authorList>
            <person name="de Groot N.N."/>
        </authorList>
    </citation>
    <scope>NUCLEOTIDE SEQUENCE [LARGE SCALE GENOMIC DNA]</scope>
    <source>
        <strain evidence="9 10">AA1</strain>
    </source>
</reference>
<dbReference type="SUPFAM" id="SSF50249">
    <property type="entry name" value="Nucleic acid-binding proteins"/>
    <property type="match status" value="3"/>
</dbReference>
<dbReference type="Gene3D" id="2.40.50.140">
    <property type="entry name" value="Nucleic acid-binding proteins"/>
    <property type="match status" value="3"/>
</dbReference>
<feature type="domain" description="S1 motif" evidence="8">
    <location>
        <begin position="17"/>
        <end position="87"/>
    </location>
</feature>
<accession>A0A1G5IMX5</accession>
<dbReference type="InterPro" id="IPR050437">
    <property type="entry name" value="Ribos_protein_bS1-like"/>
</dbReference>
<feature type="domain" description="S1 motif" evidence="8">
    <location>
        <begin position="191"/>
        <end position="260"/>
    </location>
</feature>